<feature type="region of interest" description="Disordered" evidence="1">
    <location>
        <begin position="241"/>
        <end position="310"/>
    </location>
</feature>
<dbReference type="OMA" id="IFMYDIG"/>
<dbReference type="EMBL" id="ACPB03015447">
    <property type="status" value="NOT_ANNOTATED_CDS"/>
    <property type="molecule type" value="Genomic_DNA"/>
</dbReference>
<sequence>VLLVAVIFSVGTGELALPKHGVGKAVRRIPAAPPYAVPMEPLIKYSQRDPLYDKHTSNTSKLLDHQAEGTSNLYYSEPEPIIEIIIKESNESLPTTPRPTLAPTTTTKEPVQVFYIKYKKNPHKEDDVIYEPPVPALTPHSPSRIVSEEEEDRDLEDYSSASPAPPSTTTLRTIIRPDSEIYHGSALKITFGPEVILKKNFRRRAETSSHAELLLRLSFSPGHNTISLALPGYKIKANTYSQNSADRREETESSESSETTKGHYFKRQPPPYHSQAQPSPQFIPSNGKRPQNSQPVQLQSTQQAPGAVSSSLPASMQISIVYRFGNLPTQNYHRPLQFGEKPAAPSFSENSRLQQPYATIPKAQSSYQTPTPAQIQQYQQHKLYLHQQNLRHQALREQQQPVLREHQQSALREQQQPALREQLQPALREQQPALRELQQPVLREQQQPALREHQQPVLREHQQPAHQVKSPIIQATQPSATTQKSYRAQLNIQPSIPVHYSRQPPQPLPLKERKQQFLYNQISLTSTTERPRDHSIFALQKQNTVGQQYHQHQSNLQTNPAQHAVPVNYKQPSDSEIVKSISKLEEHQVESSHDNKQPSQLNVQSTYQTLYQSNEQVFSSSTTRPVTYRPLLYSTTTKHPTNPTKIAYQPTVQTDKPQTNEENEKKKANLAALPDEVPDDLREQLLSSGILGNADIQILDYDKVGDVPIESLPPEALENLYAAGSAPVPALASPPNIFNHLNHEHCYTHYVNTRQCYSMTSVTGEQTANERESKVEMKIVRFDPTTQEGQSLAETYVQEDATHLDPVVLNDSRYNRYLPLKIDGSQFPIPDSGELHGRVVHSVVVLAPVDYDLLSGEPDRDGRASRVQGVRFLAGTALKTVVRDPSKQNYEAWLEREKATPTDRQSVVLLQENENVKNEKTIGKQEIFMYDLALGKISKLKGELSSAFVQVAESNSGSDELDGLPDET</sequence>
<dbReference type="HOGENOM" id="CLU_293247_0_0_1"/>
<feature type="region of interest" description="Disordered" evidence="1">
    <location>
        <begin position="399"/>
        <end position="419"/>
    </location>
</feature>
<dbReference type="FunCoup" id="T1HFG2">
    <property type="interactions" value="1"/>
</dbReference>
<keyword evidence="3" id="KW-1185">Reference proteome</keyword>
<dbReference type="Proteomes" id="UP000015103">
    <property type="component" value="Unassembled WGS sequence"/>
</dbReference>
<protein>
    <submittedName>
        <fullName evidence="2">Uncharacterized protein</fullName>
    </submittedName>
</protein>
<dbReference type="EnsemblMetazoa" id="RPRC002784-RA">
    <property type="protein sequence ID" value="RPRC002784-PA"/>
    <property type="gene ID" value="RPRC002784"/>
</dbReference>
<name>T1HFG2_RHOPR</name>
<dbReference type="VEuPathDB" id="VectorBase:RPRC002784"/>
<proteinExistence type="predicted"/>
<evidence type="ECO:0000256" key="1">
    <source>
        <dbReference type="SAM" id="MobiDB-lite"/>
    </source>
</evidence>
<evidence type="ECO:0000313" key="2">
    <source>
        <dbReference type="EnsemblMetazoa" id="RPRC002784-PA"/>
    </source>
</evidence>
<feature type="compositionally biased region" description="Low complexity" evidence="1">
    <location>
        <begin position="159"/>
        <end position="170"/>
    </location>
</feature>
<feature type="compositionally biased region" description="Polar residues" evidence="1">
    <location>
        <begin position="274"/>
        <end position="310"/>
    </location>
</feature>
<accession>T1HFG2</accession>
<reference evidence="2" key="1">
    <citation type="submission" date="2015-05" db="UniProtKB">
        <authorList>
            <consortium name="EnsemblMetazoa"/>
        </authorList>
    </citation>
    <scope>IDENTIFICATION</scope>
</reference>
<evidence type="ECO:0000313" key="3">
    <source>
        <dbReference type="Proteomes" id="UP000015103"/>
    </source>
</evidence>
<feature type="region of interest" description="Disordered" evidence="1">
    <location>
        <begin position="133"/>
        <end position="171"/>
    </location>
</feature>
<dbReference type="AlphaFoldDB" id="T1HFG2"/>
<feature type="compositionally biased region" description="Polar residues" evidence="1">
    <location>
        <begin position="408"/>
        <end position="417"/>
    </location>
</feature>
<dbReference type="eggNOG" id="ENOG502QRYW">
    <property type="taxonomic scope" value="Eukaryota"/>
</dbReference>
<dbReference type="STRING" id="13249.T1HFG2"/>
<dbReference type="InParanoid" id="T1HFG2"/>
<feature type="compositionally biased region" description="Acidic residues" evidence="1">
    <location>
        <begin position="148"/>
        <end position="157"/>
    </location>
</feature>
<organism evidence="2 3">
    <name type="scientific">Rhodnius prolixus</name>
    <name type="common">Triatomid bug</name>
    <dbReference type="NCBI Taxonomy" id="13249"/>
    <lineage>
        <taxon>Eukaryota</taxon>
        <taxon>Metazoa</taxon>
        <taxon>Ecdysozoa</taxon>
        <taxon>Arthropoda</taxon>
        <taxon>Hexapoda</taxon>
        <taxon>Insecta</taxon>
        <taxon>Pterygota</taxon>
        <taxon>Neoptera</taxon>
        <taxon>Paraneoptera</taxon>
        <taxon>Hemiptera</taxon>
        <taxon>Heteroptera</taxon>
        <taxon>Panheteroptera</taxon>
        <taxon>Cimicomorpha</taxon>
        <taxon>Reduviidae</taxon>
        <taxon>Triatominae</taxon>
        <taxon>Rhodnius</taxon>
    </lineage>
</organism>